<dbReference type="AlphaFoldDB" id="A0A834TZJ7"/>
<organism evidence="1 2">
    <name type="scientific">Senna tora</name>
    <dbReference type="NCBI Taxonomy" id="362788"/>
    <lineage>
        <taxon>Eukaryota</taxon>
        <taxon>Viridiplantae</taxon>
        <taxon>Streptophyta</taxon>
        <taxon>Embryophyta</taxon>
        <taxon>Tracheophyta</taxon>
        <taxon>Spermatophyta</taxon>
        <taxon>Magnoliopsida</taxon>
        <taxon>eudicotyledons</taxon>
        <taxon>Gunneridae</taxon>
        <taxon>Pentapetalae</taxon>
        <taxon>rosids</taxon>
        <taxon>fabids</taxon>
        <taxon>Fabales</taxon>
        <taxon>Fabaceae</taxon>
        <taxon>Caesalpinioideae</taxon>
        <taxon>Cassia clade</taxon>
        <taxon>Senna</taxon>
    </lineage>
</organism>
<comment type="caution">
    <text evidence="1">The sequence shown here is derived from an EMBL/GenBank/DDBJ whole genome shotgun (WGS) entry which is preliminary data.</text>
</comment>
<evidence type="ECO:0000313" key="2">
    <source>
        <dbReference type="Proteomes" id="UP000634136"/>
    </source>
</evidence>
<protein>
    <submittedName>
        <fullName evidence="1">Uncharacterized protein</fullName>
    </submittedName>
</protein>
<dbReference type="EMBL" id="JAAIUW010000006">
    <property type="protein sequence ID" value="KAF7829181.1"/>
    <property type="molecule type" value="Genomic_DNA"/>
</dbReference>
<dbReference type="Proteomes" id="UP000634136">
    <property type="component" value="Unassembled WGS sequence"/>
</dbReference>
<keyword evidence="2" id="KW-1185">Reference proteome</keyword>
<sequence>MWEEQVGIIVRAQKKCEVTEKTFDVSEEAKVECFMRISKLETASETDGGAITFMK</sequence>
<accession>A0A834TZJ7</accession>
<reference evidence="1" key="1">
    <citation type="submission" date="2020-09" db="EMBL/GenBank/DDBJ databases">
        <title>Genome-Enabled Discovery of Anthraquinone Biosynthesis in Senna tora.</title>
        <authorList>
            <person name="Kang S.-H."/>
            <person name="Pandey R.P."/>
            <person name="Lee C.-M."/>
            <person name="Sim J.-S."/>
            <person name="Jeong J.-T."/>
            <person name="Choi B.-S."/>
            <person name="Jung M."/>
            <person name="Ginzburg D."/>
            <person name="Zhao K."/>
            <person name="Won S.Y."/>
            <person name="Oh T.-J."/>
            <person name="Yu Y."/>
            <person name="Kim N.-H."/>
            <person name="Lee O.R."/>
            <person name="Lee T.-H."/>
            <person name="Bashyal P."/>
            <person name="Kim T.-S."/>
            <person name="Lee W.-H."/>
            <person name="Kawkins C."/>
            <person name="Kim C.-K."/>
            <person name="Kim J.S."/>
            <person name="Ahn B.O."/>
            <person name="Rhee S.Y."/>
            <person name="Sohng J.K."/>
        </authorList>
    </citation>
    <scope>NUCLEOTIDE SEQUENCE</scope>
    <source>
        <tissue evidence="1">Leaf</tissue>
    </source>
</reference>
<gene>
    <name evidence="1" type="ORF">G2W53_020345</name>
</gene>
<proteinExistence type="predicted"/>
<evidence type="ECO:0000313" key="1">
    <source>
        <dbReference type="EMBL" id="KAF7829181.1"/>
    </source>
</evidence>
<name>A0A834TZJ7_9FABA</name>